<gene>
    <name evidence="11" type="ORF">g.10436</name>
</gene>
<keyword evidence="6" id="KW-0999">Mitochondrion inner membrane</keyword>
<dbReference type="FunFam" id="1.10.246.110:FF:000001">
    <property type="entry name" value="ATP synthase-coupling factor 6, mitochondrial"/>
    <property type="match status" value="1"/>
</dbReference>
<feature type="non-terminal residue" evidence="11">
    <location>
        <position position="1"/>
    </location>
</feature>
<evidence type="ECO:0000256" key="5">
    <source>
        <dbReference type="ARBA" id="ARBA00022781"/>
    </source>
</evidence>
<reference evidence="11" key="1">
    <citation type="submission" date="2015-11" db="EMBL/GenBank/DDBJ databases">
        <title>De novo transcriptome assembly of four potential Pierce s Disease insect vectors from Arizona vineyards.</title>
        <authorList>
            <person name="Tassone E.E."/>
        </authorList>
    </citation>
    <scope>NUCLEOTIDE SEQUENCE</scope>
</reference>
<dbReference type="GO" id="GO:0005743">
    <property type="term" value="C:mitochondrial inner membrane"/>
    <property type="evidence" value="ECO:0007669"/>
    <property type="project" value="UniProtKB-SubCell"/>
</dbReference>
<evidence type="ECO:0000256" key="2">
    <source>
        <dbReference type="ARBA" id="ARBA00007346"/>
    </source>
</evidence>
<comment type="similarity">
    <text evidence="2">Belongs to the eukaryotic ATPase subunit F6 family.</text>
</comment>
<organism evidence="11">
    <name type="scientific">Homalodisca liturata</name>
    <dbReference type="NCBI Taxonomy" id="320908"/>
    <lineage>
        <taxon>Eukaryota</taxon>
        <taxon>Metazoa</taxon>
        <taxon>Ecdysozoa</taxon>
        <taxon>Arthropoda</taxon>
        <taxon>Hexapoda</taxon>
        <taxon>Insecta</taxon>
        <taxon>Pterygota</taxon>
        <taxon>Neoptera</taxon>
        <taxon>Paraneoptera</taxon>
        <taxon>Hemiptera</taxon>
        <taxon>Auchenorrhyncha</taxon>
        <taxon>Membracoidea</taxon>
        <taxon>Cicadellidae</taxon>
        <taxon>Cicadellinae</taxon>
        <taxon>Proconiini</taxon>
        <taxon>Homalodisca</taxon>
    </lineage>
</organism>
<keyword evidence="7" id="KW-0406">Ion transport</keyword>
<dbReference type="GO" id="GO:0045259">
    <property type="term" value="C:proton-transporting ATP synthase complex"/>
    <property type="evidence" value="ECO:0007669"/>
    <property type="project" value="UniProtKB-KW"/>
</dbReference>
<dbReference type="GO" id="GO:0015078">
    <property type="term" value="F:proton transmembrane transporter activity"/>
    <property type="evidence" value="ECO:0007669"/>
    <property type="project" value="InterPro"/>
</dbReference>
<evidence type="ECO:0000256" key="4">
    <source>
        <dbReference type="ARBA" id="ARBA00022547"/>
    </source>
</evidence>
<evidence type="ECO:0000256" key="9">
    <source>
        <dbReference type="ARBA" id="ARBA00023136"/>
    </source>
</evidence>
<dbReference type="PANTHER" id="PTHR12441:SF10">
    <property type="entry name" value="ATP SYNTHASE-COUPLING FACTOR 6, MITOCHONDRIAL"/>
    <property type="match status" value="1"/>
</dbReference>
<proteinExistence type="inferred from homology"/>
<evidence type="ECO:0000313" key="11">
    <source>
        <dbReference type="EMBL" id="JAS87326.1"/>
    </source>
</evidence>
<protein>
    <submittedName>
        <fullName evidence="11">Uncharacterized protein</fullName>
    </submittedName>
</protein>
<keyword evidence="9" id="KW-0472">Membrane</keyword>
<name>A0A1B6IK82_9HEMI</name>
<feature type="chain" id="PRO_5008585136" evidence="10">
    <location>
        <begin position="24"/>
        <end position="126"/>
    </location>
</feature>
<dbReference type="SUPFAM" id="SSF111357">
    <property type="entry name" value="Mitochondrial ATP synthase coupling factor 6"/>
    <property type="match status" value="1"/>
</dbReference>
<accession>A0A1B6IK82</accession>
<dbReference type="InterPro" id="IPR036204">
    <property type="entry name" value="ATP_synth_f6_sf_mt"/>
</dbReference>
<dbReference type="EMBL" id="GECU01020380">
    <property type="protein sequence ID" value="JAS87326.1"/>
    <property type="molecule type" value="Transcribed_RNA"/>
</dbReference>
<keyword evidence="3" id="KW-0813">Transport</keyword>
<dbReference type="Gene3D" id="1.10.246.110">
    <property type="entry name" value="Mitochondrial ATP synthase-coupling factor 6"/>
    <property type="match status" value="1"/>
</dbReference>
<dbReference type="InterPro" id="IPR008387">
    <property type="entry name" value="ATP_synth_f6_mt"/>
</dbReference>
<dbReference type="PANTHER" id="PTHR12441">
    <property type="entry name" value="ATP SYNTHASE COUPLING FACTOR 6, MITOCHONDRIAL"/>
    <property type="match status" value="1"/>
</dbReference>
<evidence type="ECO:0000256" key="8">
    <source>
        <dbReference type="ARBA" id="ARBA00023128"/>
    </source>
</evidence>
<evidence type="ECO:0000256" key="3">
    <source>
        <dbReference type="ARBA" id="ARBA00022448"/>
    </source>
</evidence>
<comment type="subcellular location">
    <subcellularLocation>
        <location evidence="1">Mitochondrion inner membrane</location>
    </subcellularLocation>
</comment>
<dbReference type="AlphaFoldDB" id="A0A1B6IK82"/>
<evidence type="ECO:0000256" key="1">
    <source>
        <dbReference type="ARBA" id="ARBA00004273"/>
    </source>
</evidence>
<dbReference type="GO" id="GO:0015986">
    <property type="term" value="P:proton motive force-driven ATP synthesis"/>
    <property type="evidence" value="ECO:0007669"/>
    <property type="project" value="InterPro"/>
</dbReference>
<sequence>SDVIPLKSHLFLFLLSAPKFSAGTMQATTILTRARVALPRITKRNIGITAPALQKASDPIQQLFLDKIREYKQKSSGGKLVDPTPEIQKEKQSELDRVARQFGGGSGVDMTKFPEFKFPEAKLSPS</sequence>
<evidence type="ECO:0000256" key="10">
    <source>
        <dbReference type="SAM" id="SignalP"/>
    </source>
</evidence>
<evidence type="ECO:0000256" key="7">
    <source>
        <dbReference type="ARBA" id="ARBA00023065"/>
    </source>
</evidence>
<keyword evidence="10" id="KW-0732">Signal</keyword>
<keyword evidence="5" id="KW-0375">Hydrogen ion transport</keyword>
<keyword evidence="8" id="KW-0496">Mitochondrion</keyword>
<dbReference type="Pfam" id="PF05511">
    <property type="entry name" value="ATP-synt_F6"/>
    <property type="match status" value="1"/>
</dbReference>
<evidence type="ECO:0000256" key="6">
    <source>
        <dbReference type="ARBA" id="ARBA00022792"/>
    </source>
</evidence>
<feature type="signal peptide" evidence="10">
    <location>
        <begin position="1"/>
        <end position="23"/>
    </location>
</feature>
<keyword evidence="4" id="KW-0138">CF(0)</keyword>